<keyword evidence="4" id="KW-1185">Reference proteome</keyword>
<feature type="compositionally biased region" description="Basic and acidic residues" evidence="2">
    <location>
        <begin position="437"/>
        <end position="458"/>
    </location>
</feature>
<dbReference type="GO" id="GO:0005829">
    <property type="term" value="C:cytosol"/>
    <property type="evidence" value="ECO:0007669"/>
    <property type="project" value="TreeGrafter"/>
</dbReference>
<gene>
    <name evidence="3" type="ORF">F511_13647</name>
</gene>
<dbReference type="GO" id="GO:0030688">
    <property type="term" value="C:preribosome, small subunit precursor"/>
    <property type="evidence" value="ECO:0007669"/>
    <property type="project" value="TreeGrafter"/>
</dbReference>
<dbReference type="EMBL" id="KV010000">
    <property type="protein sequence ID" value="KZV28852.1"/>
    <property type="molecule type" value="Genomic_DNA"/>
</dbReference>
<dbReference type="PANTHER" id="PTHR21531">
    <property type="entry name" value="LOW-TEMPERATURE VIABILITY PROTEIN LTV1-RELATED"/>
    <property type="match status" value="1"/>
</dbReference>
<dbReference type="OrthoDB" id="5852896at2759"/>
<comment type="similarity">
    <text evidence="1">Belongs to the LTV1 family.</text>
</comment>
<protein>
    <recommendedName>
        <fullName evidence="5">Protein LTV1</fullName>
    </recommendedName>
</protein>
<dbReference type="GO" id="GO:0042274">
    <property type="term" value="P:ribosomal small subunit biogenesis"/>
    <property type="evidence" value="ECO:0007669"/>
    <property type="project" value="InterPro"/>
</dbReference>
<reference evidence="3 4" key="1">
    <citation type="journal article" date="2015" name="Proc. Natl. Acad. Sci. U.S.A.">
        <title>The resurrection genome of Boea hygrometrica: A blueprint for survival of dehydration.</title>
        <authorList>
            <person name="Xiao L."/>
            <person name="Yang G."/>
            <person name="Zhang L."/>
            <person name="Yang X."/>
            <person name="Zhao S."/>
            <person name="Ji Z."/>
            <person name="Zhou Q."/>
            <person name="Hu M."/>
            <person name="Wang Y."/>
            <person name="Chen M."/>
            <person name="Xu Y."/>
            <person name="Jin H."/>
            <person name="Xiao X."/>
            <person name="Hu G."/>
            <person name="Bao F."/>
            <person name="Hu Y."/>
            <person name="Wan P."/>
            <person name="Li L."/>
            <person name="Deng X."/>
            <person name="Kuang T."/>
            <person name="Xiang C."/>
            <person name="Zhu J.K."/>
            <person name="Oliver M.J."/>
            <person name="He Y."/>
        </authorList>
    </citation>
    <scope>NUCLEOTIDE SEQUENCE [LARGE SCALE GENOMIC DNA]</scope>
    <source>
        <strain evidence="4">cv. XS01</strain>
    </source>
</reference>
<evidence type="ECO:0000256" key="1">
    <source>
        <dbReference type="ARBA" id="ARBA00009078"/>
    </source>
</evidence>
<organism evidence="3 4">
    <name type="scientific">Dorcoceras hygrometricum</name>
    <dbReference type="NCBI Taxonomy" id="472368"/>
    <lineage>
        <taxon>Eukaryota</taxon>
        <taxon>Viridiplantae</taxon>
        <taxon>Streptophyta</taxon>
        <taxon>Embryophyta</taxon>
        <taxon>Tracheophyta</taxon>
        <taxon>Spermatophyta</taxon>
        <taxon>Magnoliopsida</taxon>
        <taxon>eudicotyledons</taxon>
        <taxon>Gunneridae</taxon>
        <taxon>Pentapetalae</taxon>
        <taxon>asterids</taxon>
        <taxon>lamiids</taxon>
        <taxon>Lamiales</taxon>
        <taxon>Gesneriaceae</taxon>
        <taxon>Didymocarpoideae</taxon>
        <taxon>Trichosporeae</taxon>
        <taxon>Loxocarpinae</taxon>
        <taxon>Dorcoceras</taxon>
    </lineage>
</organism>
<evidence type="ECO:0000256" key="2">
    <source>
        <dbReference type="SAM" id="MobiDB-lite"/>
    </source>
</evidence>
<feature type="region of interest" description="Disordered" evidence="2">
    <location>
        <begin position="408"/>
        <end position="492"/>
    </location>
</feature>
<dbReference type="PANTHER" id="PTHR21531:SF0">
    <property type="entry name" value="PROTEIN LTV1 HOMOLOG"/>
    <property type="match status" value="1"/>
</dbReference>
<proteinExistence type="inferred from homology"/>
<evidence type="ECO:0008006" key="5">
    <source>
        <dbReference type="Google" id="ProtNLM"/>
    </source>
</evidence>
<feature type="compositionally biased region" description="Basic and acidic residues" evidence="2">
    <location>
        <begin position="412"/>
        <end position="425"/>
    </location>
</feature>
<evidence type="ECO:0000313" key="3">
    <source>
        <dbReference type="EMBL" id="KZV28852.1"/>
    </source>
</evidence>
<dbReference type="InterPro" id="IPR007307">
    <property type="entry name" value="Ltv1"/>
</dbReference>
<name>A0A2Z7B3B4_9LAMI</name>
<dbReference type="AlphaFoldDB" id="A0A2Z7B3B4"/>
<sequence>MGKKKRFIGKKKSATFQLLSRDTSDPNYSSDPSSERVFIRVDNNGGVNPDSIFADALEDCDGNFDSRESSKYKDQNTALPDHVRKEILELGFPDDGYDYLIHMREIKNKGGGSNYYDNPKASFLQLERDVKAYDSSRVEVRKLNDVSVEKSLYSVASKTIGVRLQKVLDADVAAMLDDSDSSKFGSDVEDLEEDFVVRANLIEGAGDDDIDAQLNLAGGLMAINGDFTVPENVDAKLGMADEKARIRRPLDEQFDLLELQEYASDNEEHSDYLDEEEDCQESLAEKLNLAFKGHRSDLLHSGLETDVVESHESTADVIRRCKEFAIEYEEENENEEEIFVESSDESEVWDCETIISTYSTLDNHPGKIGAPETRRKKRLAEAIFGSSDAPNQVIVLKGKEKIPVDFLPHSSKHVEQKLNDEKDANSNKAALPKRKPHGQESKEEKKERKAAVKLGRREARQRKKEMKDLYKSEAQNAQKVAAFAGPSSIHLM</sequence>
<accession>A0A2Z7B3B4</accession>
<evidence type="ECO:0000313" key="4">
    <source>
        <dbReference type="Proteomes" id="UP000250235"/>
    </source>
</evidence>
<dbReference type="GO" id="GO:0000056">
    <property type="term" value="P:ribosomal small subunit export from nucleus"/>
    <property type="evidence" value="ECO:0007669"/>
    <property type="project" value="TreeGrafter"/>
</dbReference>
<dbReference type="GO" id="GO:0005634">
    <property type="term" value="C:nucleus"/>
    <property type="evidence" value="ECO:0007669"/>
    <property type="project" value="TreeGrafter"/>
</dbReference>
<dbReference type="Proteomes" id="UP000250235">
    <property type="component" value="Unassembled WGS sequence"/>
</dbReference>